<sequence>MTSAIFFGSISTVVDTSELQRKAFNRAFAEHDLGWEWSREDYLAMLESNGGAQRIADFAAQHGQSVDAEAVHATKSRIFQESLATEQTAPRPGVLDVVRGAKESGLKLGLVTSTSRDNVRALLDALEPDIRTADFDVIEDTSRVENVKPDPEAYRTALRETGLEPGDVVAIEDNVGGVAAAKGAGITTVAFPNANTAGHDFSAADTRVDTLNLAELRALA</sequence>
<dbReference type="InterPro" id="IPR036412">
    <property type="entry name" value="HAD-like_sf"/>
</dbReference>
<organism evidence="1 2">
    <name type="scientific">Actinomycetospora corticicola</name>
    <dbReference type="NCBI Taxonomy" id="663602"/>
    <lineage>
        <taxon>Bacteria</taxon>
        <taxon>Bacillati</taxon>
        <taxon>Actinomycetota</taxon>
        <taxon>Actinomycetes</taxon>
        <taxon>Pseudonocardiales</taxon>
        <taxon>Pseudonocardiaceae</taxon>
        <taxon>Actinomycetospora</taxon>
    </lineage>
</organism>
<keyword evidence="1" id="KW-0378">Hydrolase</keyword>
<keyword evidence="2" id="KW-1185">Reference proteome</keyword>
<reference evidence="1 2" key="1">
    <citation type="submission" date="2020-07" db="EMBL/GenBank/DDBJ databases">
        <title>Sequencing the genomes of 1000 actinobacteria strains.</title>
        <authorList>
            <person name="Klenk H.-P."/>
        </authorList>
    </citation>
    <scope>NUCLEOTIDE SEQUENCE [LARGE SCALE GENOMIC DNA]</scope>
    <source>
        <strain evidence="1 2">DSM 45772</strain>
    </source>
</reference>
<dbReference type="Gene3D" id="1.10.150.240">
    <property type="entry name" value="Putative phosphatase, domain 2"/>
    <property type="match status" value="1"/>
</dbReference>
<dbReference type="GO" id="GO:0016787">
    <property type="term" value="F:hydrolase activity"/>
    <property type="evidence" value="ECO:0007669"/>
    <property type="project" value="UniProtKB-KW"/>
</dbReference>
<gene>
    <name evidence="1" type="ORF">BJ983_002424</name>
</gene>
<protein>
    <submittedName>
        <fullName evidence="1">HAD superfamily hydrolase (TIGR01509 family)</fullName>
    </submittedName>
</protein>
<dbReference type="InterPro" id="IPR044999">
    <property type="entry name" value="CbbY-like"/>
</dbReference>
<dbReference type="RefSeq" id="WP_179794015.1">
    <property type="nucleotide sequence ID" value="NZ_BAABHP010000028.1"/>
</dbReference>
<evidence type="ECO:0000313" key="2">
    <source>
        <dbReference type="Proteomes" id="UP000535890"/>
    </source>
</evidence>
<evidence type="ECO:0000313" key="1">
    <source>
        <dbReference type="EMBL" id="NYD36322.1"/>
    </source>
</evidence>
<dbReference type="NCBIfam" id="TIGR01509">
    <property type="entry name" value="HAD-SF-IA-v3"/>
    <property type="match status" value="1"/>
</dbReference>
<dbReference type="AlphaFoldDB" id="A0A7Y9J5N2"/>
<dbReference type="EMBL" id="JACCBN010000001">
    <property type="protein sequence ID" value="NYD36322.1"/>
    <property type="molecule type" value="Genomic_DNA"/>
</dbReference>
<dbReference type="InterPro" id="IPR023198">
    <property type="entry name" value="PGP-like_dom2"/>
</dbReference>
<dbReference type="PANTHER" id="PTHR42896:SF2">
    <property type="entry name" value="CBBY-LIKE PROTEIN"/>
    <property type="match status" value="1"/>
</dbReference>
<dbReference type="SUPFAM" id="SSF56784">
    <property type="entry name" value="HAD-like"/>
    <property type="match status" value="1"/>
</dbReference>
<dbReference type="InterPro" id="IPR023214">
    <property type="entry name" value="HAD_sf"/>
</dbReference>
<comment type="caution">
    <text evidence="1">The sequence shown here is derived from an EMBL/GenBank/DDBJ whole genome shotgun (WGS) entry which is preliminary data.</text>
</comment>
<dbReference type="Gene3D" id="3.40.50.1000">
    <property type="entry name" value="HAD superfamily/HAD-like"/>
    <property type="match status" value="1"/>
</dbReference>
<dbReference type="InterPro" id="IPR006439">
    <property type="entry name" value="HAD-SF_hydro_IA"/>
</dbReference>
<dbReference type="Proteomes" id="UP000535890">
    <property type="component" value="Unassembled WGS sequence"/>
</dbReference>
<proteinExistence type="predicted"/>
<dbReference type="Pfam" id="PF13419">
    <property type="entry name" value="HAD_2"/>
    <property type="match status" value="1"/>
</dbReference>
<dbReference type="InterPro" id="IPR041492">
    <property type="entry name" value="HAD_2"/>
</dbReference>
<accession>A0A7Y9J5N2</accession>
<dbReference type="PANTHER" id="PTHR42896">
    <property type="entry name" value="XYLULOSE-1,5-BISPHOSPHATE (XUBP) PHOSPHATASE"/>
    <property type="match status" value="1"/>
</dbReference>
<name>A0A7Y9J5N2_9PSEU</name>